<dbReference type="EMBL" id="CP001032">
    <property type="protein sequence ID" value="ACB76384.1"/>
    <property type="molecule type" value="Genomic_DNA"/>
</dbReference>
<dbReference type="AlphaFoldDB" id="B1ZZI1"/>
<reference evidence="2 3" key="1">
    <citation type="journal article" date="2011" name="J. Bacteriol.">
        <title>Genome sequence of the verrucomicrobium Opitutus terrae PB90-1, an abundant inhabitant of rice paddy soil ecosystems.</title>
        <authorList>
            <person name="van Passel M.W."/>
            <person name="Kant R."/>
            <person name="Palva A."/>
            <person name="Copeland A."/>
            <person name="Lucas S."/>
            <person name="Lapidus A."/>
            <person name="Glavina del Rio T."/>
            <person name="Pitluck S."/>
            <person name="Goltsman E."/>
            <person name="Clum A."/>
            <person name="Sun H."/>
            <person name="Schmutz J."/>
            <person name="Larimer F.W."/>
            <person name="Land M.L."/>
            <person name="Hauser L."/>
            <person name="Kyrpides N."/>
            <person name="Mikhailova N."/>
            <person name="Richardson P.P."/>
            <person name="Janssen P.H."/>
            <person name="de Vos W.M."/>
            <person name="Smidt H."/>
        </authorList>
    </citation>
    <scope>NUCLEOTIDE SEQUENCE [LARGE SCALE GENOMIC DNA]</scope>
    <source>
        <strain evidence="3">DSM 11246 / JCM 15787 / PB90-1</strain>
    </source>
</reference>
<keyword evidence="1" id="KW-0732">Signal</keyword>
<keyword evidence="3" id="KW-1185">Reference proteome</keyword>
<dbReference type="HOGENOM" id="CLU_1853183_0_0_0"/>
<dbReference type="STRING" id="452637.Oter_3104"/>
<feature type="signal peptide" evidence="1">
    <location>
        <begin position="1"/>
        <end position="19"/>
    </location>
</feature>
<protein>
    <recommendedName>
        <fullName evidence="4">DUF3887 domain-containing protein</fullName>
    </recommendedName>
</protein>
<organism evidence="2 3">
    <name type="scientific">Opitutus terrae (strain DSM 11246 / JCM 15787 / PB90-1)</name>
    <dbReference type="NCBI Taxonomy" id="452637"/>
    <lineage>
        <taxon>Bacteria</taxon>
        <taxon>Pseudomonadati</taxon>
        <taxon>Verrucomicrobiota</taxon>
        <taxon>Opitutia</taxon>
        <taxon>Opitutales</taxon>
        <taxon>Opitutaceae</taxon>
        <taxon>Opitutus</taxon>
    </lineage>
</organism>
<dbReference type="RefSeq" id="WP_012375913.1">
    <property type="nucleotide sequence ID" value="NC_010571.1"/>
</dbReference>
<dbReference type="OrthoDB" id="9844571at2"/>
<dbReference type="Proteomes" id="UP000007013">
    <property type="component" value="Chromosome"/>
</dbReference>
<gene>
    <name evidence="2" type="ordered locus">Oter_3104</name>
</gene>
<proteinExistence type="predicted"/>
<sequence>MKKLLCLVCVLVVAPIASAADGVGVFQAGLRDFQINGADALLGTWYGTDADQERLARLRERLNKLSRELGPVVDTQVFAPHSLGRHVQRLYGVLYFQKRPLWLRADFYEINGRSGFVALEFSLVPDDVLPLTWVTLRE</sequence>
<evidence type="ECO:0000313" key="3">
    <source>
        <dbReference type="Proteomes" id="UP000007013"/>
    </source>
</evidence>
<accession>B1ZZI1</accession>
<evidence type="ECO:0000256" key="1">
    <source>
        <dbReference type="SAM" id="SignalP"/>
    </source>
</evidence>
<dbReference type="KEGG" id="ote:Oter_3104"/>
<evidence type="ECO:0008006" key="4">
    <source>
        <dbReference type="Google" id="ProtNLM"/>
    </source>
</evidence>
<name>B1ZZI1_OPITP</name>
<evidence type="ECO:0000313" key="2">
    <source>
        <dbReference type="EMBL" id="ACB76384.1"/>
    </source>
</evidence>
<feature type="chain" id="PRO_5002774636" description="DUF3887 domain-containing protein" evidence="1">
    <location>
        <begin position="20"/>
        <end position="138"/>
    </location>
</feature>